<reference evidence="1" key="1">
    <citation type="journal article" date="2015" name="Nature">
        <title>Complex archaea that bridge the gap between prokaryotes and eukaryotes.</title>
        <authorList>
            <person name="Spang A."/>
            <person name="Saw J.H."/>
            <person name="Jorgensen S.L."/>
            <person name="Zaremba-Niedzwiedzka K."/>
            <person name="Martijn J."/>
            <person name="Lind A.E."/>
            <person name="van Eijk R."/>
            <person name="Schleper C."/>
            <person name="Guy L."/>
            <person name="Ettema T.J."/>
        </authorList>
    </citation>
    <scope>NUCLEOTIDE SEQUENCE</scope>
</reference>
<gene>
    <name evidence="1" type="ORF">LCGC14_1422250</name>
</gene>
<sequence>MKLLIITAIKEFENNVKLLLKKAEVKNFTFRSVTGFRDSTEDAIESNWFSNEMNQTDSILIYAFIKKDNVDLLFDLTNDFNTKQKTLSHIHIAVLNIEKSN</sequence>
<evidence type="ECO:0008006" key="2">
    <source>
        <dbReference type="Google" id="ProtNLM"/>
    </source>
</evidence>
<accession>A0A0F9JQW2</accession>
<comment type="caution">
    <text evidence="1">The sequence shown here is derived from an EMBL/GenBank/DDBJ whole genome shotgun (WGS) entry which is preliminary data.</text>
</comment>
<dbReference type="AlphaFoldDB" id="A0A0F9JQW2"/>
<proteinExistence type="predicted"/>
<dbReference type="EMBL" id="LAZR01009502">
    <property type="protein sequence ID" value="KKM72264.1"/>
    <property type="molecule type" value="Genomic_DNA"/>
</dbReference>
<evidence type="ECO:0000313" key="1">
    <source>
        <dbReference type="EMBL" id="KKM72264.1"/>
    </source>
</evidence>
<protein>
    <recommendedName>
        <fullName evidence="2">Nitrogen regulatory protein P-II</fullName>
    </recommendedName>
</protein>
<organism evidence="1">
    <name type="scientific">marine sediment metagenome</name>
    <dbReference type="NCBI Taxonomy" id="412755"/>
    <lineage>
        <taxon>unclassified sequences</taxon>
        <taxon>metagenomes</taxon>
        <taxon>ecological metagenomes</taxon>
    </lineage>
</organism>
<name>A0A0F9JQW2_9ZZZZ</name>